<dbReference type="EMBL" id="LK932411">
    <property type="protein sequence ID" value="CDS89707.1"/>
    <property type="molecule type" value="Genomic_DNA"/>
</dbReference>
<organism evidence="4">
    <name type="scientific">Clostridioides difficile</name>
    <name type="common">Peptoclostridium difficile</name>
    <dbReference type="NCBI Taxonomy" id="1496"/>
    <lineage>
        <taxon>Bacteria</taxon>
        <taxon>Bacillati</taxon>
        <taxon>Bacillota</taxon>
        <taxon>Clostridia</taxon>
        <taxon>Peptostreptococcales</taxon>
        <taxon>Peptostreptococcaceae</taxon>
        <taxon>Clostridioides</taxon>
    </lineage>
</organism>
<dbReference type="AlphaFoldDB" id="A0A069AQY6"/>
<dbReference type="InterPro" id="IPR047721">
    <property type="entry name" value="DrmB"/>
</dbReference>
<dbReference type="NCBIfam" id="NF038324">
    <property type="entry name" value="DrmB_fam"/>
    <property type="match status" value="1"/>
</dbReference>
<name>A0A069AQY6_CLODI</name>
<dbReference type="EMBL" id="LK932765">
    <property type="protein sequence ID" value="CDS92929.1"/>
    <property type="molecule type" value="Genomic_DNA"/>
</dbReference>
<accession>A0A069AQY6</accession>
<dbReference type="EMBL" id="LK932525">
    <property type="protein sequence ID" value="CDS89095.1"/>
    <property type="molecule type" value="Genomic_DNA"/>
</dbReference>
<reference evidence="4" key="1">
    <citation type="submission" date="2014-07" db="EMBL/GenBank/DDBJ databases">
        <authorList>
            <person name="Monot Marc"/>
        </authorList>
    </citation>
    <scope>NUCLEOTIDE SEQUENCE</scope>
    <source>
        <strain evidence="4">7032989</strain>
        <strain evidence="3">7032994</strain>
    </source>
</reference>
<evidence type="ECO:0000313" key="4">
    <source>
        <dbReference type="EMBL" id="CDS92929.1"/>
    </source>
</evidence>
<evidence type="ECO:0000313" key="3">
    <source>
        <dbReference type="EMBL" id="CDS89707.1"/>
    </source>
</evidence>
<sequence>MSIKLDDKTHNLRINQATSVFGPGAMLDFIDQTLMTAHPNYWTNTIKIQDDRLQATLRVNELRTPPTIDDRSSVPFVRFPRWYFCPKCRKFMPIEDWEKLYKNAHKDKPMKIPICLTCSTKKSTKQLVPTGIITICEHGHIDDFPWVKWVHFRNKSGRKEICENPQILMKTGKSNLGLEGIELECSCGAKANMKGAFMRLKSSKSNDYGVPNEYKEMFKCSGNSPWYNKKVNKCTKYSFASQRGASNVYYPKIESSIIIPPYSDTLNSKVLSSKGYDTFKKFLDRAIEKNKLECFMDEDFEDFASDIAKETGFDTDKISIVLKDLLPFEDSSPSTTTRNQYREEEYEALIGNIDAKSKKTNDFTIEEQNLSDYDIPNFSKIVLVKRLREVRALTGFSRVNPPDNNIFGEEDIDDSCNDTKVISLRSRDCKKSFYPASEVRGEGIFIEINNDMVKSWISSNPKIQDNASILNSRYNKDINVNDKAYRKITPKFLLLHTLAHLIIRELSFVCGYATSSLRERIYCNNSENEKVMSGILVYTASGDSEGTLGGLVRQGMHDSLPSILNSALNRALWCSNDPICIDSTGQGRNSLNLGACHSCTLLPETSCEEYNLLLDRSMLIGDMDNRDIGFFKNLILI</sequence>
<evidence type="ECO:0000313" key="2">
    <source>
        <dbReference type="EMBL" id="CDS89095.1"/>
    </source>
</evidence>
<evidence type="ECO:0000259" key="1">
    <source>
        <dbReference type="Pfam" id="PF09369"/>
    </source>
</evidence>
<dbReference type="RefSeq" id="WP_021367139.1">
    <property type="nucleotide sequence ID" value="NZ_BBYB01000112.1"/>
</dbReference>
<dbReference type="Pfam" id="PF09369">
    <property type="entry name" value="MZB"/>
    <property type="match status" value="1"/>
</dbReference>
<feature type="domain" description="MrfA-like Zn-binding" evidence="1">
    <location>
        <begin position="498"/>
        <end position="600"/>
    </location>
</feature>
<gene>
    <name evidence="4" type="ORF">BN1095_1230020</name>
    <name evidence="2" type="ORF">BN1096_700338</name>
    <name evidence="3" type="ORF">BN1097_710336</name>
</gene>
<proteinExistence type="predicted"/>
<protein>
    <recommendedName>
        <fullName evidence="1">MrfA-like Zn-binding domain-containing protein</fullName>
    </recommendedName>
</protein>
<dbReference type="InterPro" id="IPR018973">
    <property type="entry name" value="MZB"/>
</dbReference>